<accession>A0A949JDX8</accession>
<feature type="domain" description="HTH marR-type" evidence="1">
    <location>
        <begin position="10"/>
        <end position="142"/>
    </location>
</feature>
<proteinExistence type="predicted"/>
<dbReference type="PANTHER" id="PTHR33164:SF57">
    <property type="entry name" value="MARR-FAMILY TRANSCRIPTIONAL REGULATOR"/>
    <property type="match status" value="1"/>
</dbReference>
<dbReference type="InterPro" id="IPR036388">
    <property type="entry name" value="WH-like_DNA-bd_sf"/>
</dbReference>
<dbReference type="PROSITE" id="PS50995">
    <property type="entry name" value="HTH_MARR_2"/>
    <property type="match status" value="1"/>
</dbReference>
<protein>
    <submittedName>
        <fullName evidence="2">MarR family transcriptional regulator</fullName>
    </submittedName>
</protein>
<dbReference type="AlphaFoldDB" id="A0A949JDX8"/>
<dbReference type="GO" id="GO:0003700">
    <property type="term" value="F:DNA-binding transcription factor activity"/>
    <property type="evidence" value="ECO:0007669"/>
    <property type="project" value="InterPro"/>
</dbReference>
<dbReference type="EMBL" id="JAELVF020000001">
    <property type="protein sequence ID" value="MBU7598277.1"/>
    <property type="molecule type" value="Genomic_DNA"/>
</dbReference>
<keyword evidence="3" id="KW-1185">Reference proteome</keyword>
<dbReference type="InterPro" id="IPR039422">
    <property type="entry name" value="MarR/SlyA-like"/>
</dbReference>
<dbReference type="PRINTS" id="PR00598">
    <property type="entry name" value="HTHMARR"/>
</dbReference>
<organism evidence="2 3">
    <name type="scientific">Streptomyces tardus</name>
    <dbReference type="NCBI Taxonomy" id="2780544"/>
    <lineage>
        <taxon>Bacteria</taxon>
        <taxon>Bacillati</taxon>
        <taxon>Actinomycetota</taxon>
        <taxon>Actinomycetes</taxon>
        <taxon>Kitasatosporales</taxon>
        <taxon>Streptomycetaceae</taxon>
        <taxon>Streptomyces</taxon>
    </lineage>
</organism>
<dbReference type="GO" id="GO:0006950">
    <property type="term" value="P:response to stress"/>
    <property type="evidence" value="ECO:0007669"/>
    <property type="project" value="TreeGrafter"/>
</dbReference>
<dbReference type="InterPro" id="IPR036390">
    <property type="entry name" value="WH_DNA-bd_sf"/>
</dbReference>
<dbReference type="SMART" id="SM00347">
    <property type="entry name" value="HTH_MARR"/>
    <property type="match status" value="1"/>
</dbReference>
<dbReference type="PANTHER" id="PTHR33164">
    <property type="entry name" value="TRANSCRIPTIONAL REGULATOR, MARR FAMILY"/>
    <property type="match status" value="1"/>
</dbReference>
<evidence type="ECO:0000313" key="3">
    <source>
        <dbReference type="Proteomes" id="UP000694501"/>
    </source>
</evidence>
<evidence type="ECO:0000313" key="2">
    <source>
        <dbReference type="EMBL" id="MBU7598277.1"/>
    </source>
</evidence>
<dbReference type="SUPFAM" id="SSF46785">
    <property type="entry name" value="Winged helix' DNA-binding domain"/>
    <property type="match status" value="1"/>
</dbReference>
<dbReference type="Pfam" id="PF12802">
    <property type="entry name" value="MarR_2"/>
    <property type="match status" value="1"/>
</dbReference>
<dbReference type="Proteomes" id="UP000694501">
    <property type="component" value="Unassembled WGS sequence"/>
</dbReference>
<gene>
    <name evidence="2" type="ORF">JGS22_011790</name>
</gene>
<dbReference type="Gene3D" id="1.10.10.10">
    <property type="entry name" value="Winged helix-like DNA-binding domain superfamily/Winged helix DNA-binding domain"/>
    <property type="match status" value="1"/>
</dbReference>
<reference evidence="2" key="1">
    <citation type="submission" date="2021-06" db="EMBL/GenBank/DDBJ databases">
        <title>Sequencing of actinobacteria type strains.</title>
        <authorList>
            <person name="Nguyen G.-S."/>
            <person name="Wentzel A."/>
        </authorList>
    </citation>
    <scope>NUCLEOTIDE SEQUENCE</scope>
    <source>
        <strain evidence="2">P38-E01</strain>
    </source>
</reference>
<comment type="caution">
    <text evidence="2">The sequence shown here is derived from an EMBL/GenBank/DDBJ whole genome shotgun (WGS) entry which is preliminary data.</text>
</comment>
<dbReference type="InterPro" id="IPR000835">
    <property type="entry name" value="HTH_MarR-typ"/>
</dbReference>
<evidence type="ECO:0000259" key="1">
    <source>
        <dbReference type="PROSITE" id="PS50995"/>
    </source>
</evidence>
<name>A0A949JDX8_9ACTN</name>
<dbReference type="CDD" id="cd00090">
    <property type="entry name" value="HTH_ARSR"/>
    <property type="match status" value="1"/>
</dbReference>
<dbReference type="RefSeq" id="WP_211041269.1">
    <property type="nucleotide sequence ID" value="NZ_JAELVF020000001.1"/>
</dbReference>
<sequence length="151" mass="16498">METEVGHEVARALGQLLKRSARTWLYAGLTEGLGEGVDEVTYPVLSGLARTGPCSAADLAWEVGLDRSGISRRAGRLESAGLLRREPDPHDGRAVLLVLTDRGVEANDLLRRRLVRRIEDSLAEWPPEEARAFSAGLRRFALEGPFAEPLA</sequence>
<dbReference type="InterPro" id="IPR011991">
    <property type="entry name" value="ArsR-like_HTH"/>
</dbReference>